<name>A0A917U1L0_9ACTN</name>
<reference evidence="3" key="2">
    <citation type="submission" date="2020-09" db="EMBL/GenBank/DDBJ databases">
        <authorList>
            <person name="Sun Q."/>
            <person name="Ohkuma M."/>
        </authorList>
    </citation>
    <scope>NUCLEOTIDE SEQUENCE</scope>
    <source>
        <strain evidence="3">JCM 19831</strain>
    </source>
</reference>
<evidence type="ECO:0000313" key="4">
    <source>
        <dbReference type="Proteomes" id="UP000642070"/>
    </source>
</evidence>
<dbReference type="RefSeq" id="WP_190253418.1">
    <property type="nucleotide sequence ID" value="NZ_BMPI01000033.1"/>
</dbReference>
<proteinExistence type="predicted"/>
<accession>A0A917U1L0</accession>
<dbReference type="Gene3D" id="3.90.220.20">
    <property type="entry name" value="DNA methylase specificity domains"/>
    <property type="match status" value="2"/>
</dbReference>
<dbReference type="EMBL" id="BMPI01000033">
    <property type="protein sequence ID" value="GGM51058.1"/>
    <property type="molecule type" value="Genomic_DNA"/>
</dbReference>
<protein>
    <recommendedName>
        <fullName evidence="5">Restriction endonuclease subunit S</fullName>
    </recommendedName>
</protein>
<evidence type="ECO:0008006" key="5">
    <source>
        <dbReference type="Google" id="ProtNLM"/>
    </source>
</evidence>
<dbReference type="InterPro" id="IPR044946">
    <property type="entry name" value="Restrct_endonuc_typeI_TRD_sf"/>
</dbReference>
<sequence>MNTATIRSRSVGAHDRLDAHFFTSPGVAALEQVTVLQAAGVVMARVGDIARVWAPPRFARAYAAPAEEGIEYLRPYDVFEYLPVATERLSLLRNEDLERLQPTPGTLLQTCSGRNLGPCTYTDDYLAQFTLSHDMIRIEVDDVDLRMYLLAFLKTPTGQALLRRGKSGSVIDHLTVADVAGVMVPLVAPHSRLRVTELMASGVQAVADGRERLSKLLAMQEERLPVPTRTRPPREGWTVRRGDVLGRMDAAFYDPCVAAAREQLRASSGIRCGDLAVAHLPLRYKRYYVGQEHGRPVLSGRQLLQFEPVNLRWVSDRSFRDPADYEISEGMTVFGAVGRSEGRQGTVALVTADRHGWLASNDVMRLRPRPGVRPGALWLALAARQSRMQINALSFGSVIDHMNPWDVESILVPQIEESAAEEAEAAWRAFSDGAVRIAEAVRVLESVLKS</sequence>
<evidence type="ECO:0000256" key="1">
    <source>
        <dbReference type="ARBA" id="ARBA00022747"/>
    </source>
</evidence>
<evidence type="ECO:0000313" key="3">
    <source>
        <dbReference type="EMBL" id="GGM51058.1"/>
    </source>
</evidence>
<keyword evidence="1" id="KW-0680">Restriction system</keyword>
<keyword evidence="4" id="KW-1185">Reference proteome</keyword>
<dbReference type="GO" id="GO:0009307">
    <property type="term" value="P:DNA restriction-modification system"/>
    <property type="evidence" value="ECO:0007669"/>
    <property type="project" value="UniProtKB-KW"/>
</dbReference>
<comment type="caution">
    <text evidence="3">The sequence shown here is derived from an EMBL/GenBank/DDBJ whole genome shotgun (WGS) entry which is preliminary data.</text>
</comment>
<keyword evidence="2" id="KW-0238">DNA-binding</keyword>
<dbReference type="SUPFAM" id="SSF116734">
    <property type="entry name" value="DNA methylase specificity domain"/>
    <property type="match status" value="2"/>
</dbReference>
<dbReference type="Proteomes" id="UP000642070">
    <property type="component" value="Unassembled WGS sequence"/>
</dbReference>
<dbReference type="GO" id="GO:0003677">
    <property type="term" value="F:DNA binding"/>
    <property type="evidence" value="ECO:0007669"/>
    <property type="project" value="UniProtKB-KW"/>
</dbReference>
<gene>
    <name evidence="3" type="ORF">GCM10007977_061090</name>
</gene>
<organism evidence="3 4">
    <name type="scientific">Dactylosporangium sucinum</name>
    <dbReference type="NCBI Taxonomy" id="1424081"/>
    <lineage>
        <taxon>Bacteria</taxon>
        <taxon>Bacillati</taxon>
        <taxon>Actinomycetota</taxon>
        <taxon>Actinomycetes</taxon>
        <taxon>Micromonosporales</taxon>
        <taxon>Micromonosporaceae</taxon>
        <taxon>Dactylosporangium</taxon>
    </lineage>
</organism>
<reference evidence="3" key="1">
    <citation type="journal article" date="2014" name="Int. J. Syst. Evol. Microbiol.">
        <title>Complete genome sequence of Corynebacterium casei LMG S-19264T (=DSM 44701T), isolated from a smear-ripened cheese.</title>
        <authorList>
            <consortium name="US DOE Joint Genome Institute (JGI-PGF)"/>
            <person name="Walter F."/>
            <person name="Albersmeier A."/>
            <person name="Kalinowski J."/>
            <person name="Ruckert C."/>
        </authorList>
    </citation>
    <scope>NUCLEOTIDE SEQUENCE</scope>
    <source>
        <strain evidence="3">JCM 19831</strain>
    </source>
</reference>
<evidence type="ECO:0000256" key="2">
    <source>
        <dbReference type="ARBA" id="ARBA00023125"/>
    </source>
</evidence>
<dbReference type="AlphaFoldDB" id="A0A917U1L0"/>